<dbReference type="AlphaFoldDB" id="A0A3B0X0N8"/>
<accession>A0A3B0X0N8</accession>
<protein>
    <submittedName>
        <fullName evidence="1">Uncharacterized protein</fullName>
    </submittedName>
</protein>
<name>A0A3B0X0N8_9ZZZZ</name>
<organism evidence="1">
    <name type="scientific">hydrothermal vent metagenome</name>
    <dbReference type="NCBI Taxonomy" id="652676"/>
    <lineage>
        <taxon>unclassified sequences</taxon>
        <taxon>metagenomes</taxon>
        <taxon>ecological metagenomes</taxon>
    </lineage>
</organism>
<sequence>MSKTIDEIYRFRIWTNGYYRIGDAKTHKAFN</sequence>
<reference evidence="1" key="1">
    <citation type="submission" date="2018-06" db="EMBL/GenBank/DDBJ databases">
        <authorList>
            <person name="Zhirakovskaya E."/>
        </authorList>
    </citation>
    <scope>NUCLEOTIDE SEQUENCE</scope>
</reference>
<gene>
    <name evidence="1" type="ORF">MNBD_GAMMA11-254</name>
</gene>
<dbReference type="EMBL" id="UOFG01000016">
    <property type="protein sequence ID" value="VAW58083.1"/>
    <property type="molecule type" value="Genomic_DNA"/>
</dbReference>
<evidence type="ECO:0000313" key="1">
    <source>
        <dbReference type="EMBL" id="VAW58083.1"/>
    </source>
</evidence>
<proteinExistence type="predicted"/>